<dbReference type="InterPro" id="IPR005114">
    <property type="entry name" value="Helicase_assoc"/>
</dbReference>
<feature type="compositionally biased region" description="Gly residues" evidence="1">
    <location>
        <begin position="370"/>
        <end position="381"/>
    </location>
</feature>
<keyword evidence="5" id="KW-1185">Reference proteome</keyword>
<proteinExistence type="predicted"/>
<evidence type="ECO:0000313" key="4">
    <source>
        <dbReference type="EMBL" id="NEB20745.1"/>
    </source>
</evidence>
<evidence type="ECO:0000259" key="2">
    <source>
        <dbReference type="Pfam" id="PF03457"/>
    </source>
</evidence>
<dbReference type="AlphaFoldDB" id="A0A6N9USP4"/>
<feature type="domain" description="Helicase-associated" evidence="2">
    <location>
        <begin position="414"/>
        <end position="474"/>
    </location>
</feature>
<evidence type="ECO:0000256" key="1">
    <source>
        <dbReference type="SAM" id="MobiDB-lite"/>
    </source>
</evidence>
<reference evidence="4 5" key="1">
    <citation type="submission" date="2020-01" db="EMBL/GenBank/DDBJ databases">
        <title>Insect and environment-associated Actinomycetes.</title>
        <authorList>
            <person name="Currrie C."/>
            <person name="Chevrette M."/>
            <person name="Carlson C."/>
            <person name="Stubbendieck R."/>
            <person name="Wendt-Pienkowski E."/>
        </authorList>
    </citation>
    <scope>NUCLEOTIDE SEQUENCE [LARGE SCALE GENOMIC DNA]</scope>
    <source>
        <strain evidence="4 5">SID14172</strain>
    </source>
</reference>
<dbReference type="Pfam" id="PF03457">
    <property type="entry name" value="HA"/>
    <property type="match status" value="1"/>
</dbReference>
<sequence length="607" mass="65306">MDAVLRVRPVPGETTWSFLHRVAAAYRLQAGDLTGWWRWVNPAHQARGVRPGGEVFLDAVAQAQVAGWCRVPAGHLARALPSWGAGLEMLAGYGGAGRGWVRWRTGAATWGPVVFGCWLCAARRGGAGVYRARWQRLCTRHGRWLLDVSDGHVLEGLAVGPLAGELGRAQRRWACLARTGLDAGGVGGAPVEVFALARAVVCGWWELEAFGERERVWGRRLEQVVAATGPREGWGVTQWRLVARDAVVFPHVVAVAVAVACALADPRLQHLAAGGDRGQVGVRGAARGRSGGERVAAELGRRLGRPWLREVEAAWAGPLSVWAQAVARAHSRPVDSVPGPAHVWWVRSVHRPVEVGPGLRALAGSAAEAGAGGGGDGGRAGSGVAEPAVGAGRTAGVVPRRSGHGDGRKRRGEQLFTEGLEQARVHVARHGHLALAHTGSRVAGGFDLGRWLAGRRVAAASLTAEQTAWLEELDPWWNPPWPLDWQRAWYRAREHVRVNGPVHGGDNLAGVPRRLERWLRHQITHYRELHAGQRQLLADLGLGHQEVERFHAWPGRRRPAADGLAAARAYVARHGHSRCPRPPPPRTGSPWDGGWPRSGSASTPAGT</sequence>
<comment type="caution">
    <text evidence="4">The sequence shown here is derived from an EMBL/GenBank/DDBJ whole genome shotgun (WGS) entry which is preliminary data.</text>
</comment>
<feature type="region of interest" description="Disordered" evidence="1">
    <location>
        <begin position="574"/>
        <end position="607"/>
    </location>
</feature>
<dbReference type="EMBL" id="JAAGMB010000445">
    <property type="protein sequence ID" value="NEB18746.1"/>
    <property type="molecule type" value="Genomic_DNA"/>
</dbReference>
<gene>
    <name evidence="3" type="ORF">G3I46_19895</name>
    <name evidence="4" type="ORF">G3I46_30320</name>
</gene>
<name>A0A6N9USP4_9ACTN</name>
<protein>
    <recommendedName>
        <fullName evidence="2">Helicase-associated domain-containing protein</fullName>
    </recommendedName>
</protein>
<dbReference type="EMBL" id="JAAGMB010000681">
    <property type="protein sequence ID" value="NEB20745.1"/>
    <property type="molecule type" value="Genomic_DNA"/>
</dbReference>
<evidence type="ECO:0000313" key="5">
    <source>
        <dbReference type="Proteomes" id="UP000469545"/>
    </source>
</evidence>
<organism evidence="4 5">
    <name type="scientific">Streptomyces coelicoflavus</name>
    <dbReference type="NCBI Taxonomy" id="285562"/>
    <lineage>
        <taxon>Bacteria</taxon>
        <taxon>Bacillati</taxon>
        <taxon>Actinomycetota</taxon>
        <taxon>Actinomycetes</taxon>
        <taxon>Kitasatosporales</taxon>
        <taxon>Streptomycetaceae</taxon>
        <taxon>Streptomyces</taxon>
    </lineage>
</organism>
<evidence type="ECO:0000313" key="3">
    <source>
        <dbReference type="EMBL" id="NEB18746.1"/>
    </source>
</evidence>
<dbReference type="RefSeq" id="WP_164141051.1">
    <property type="nucleotide sequence ID" value="NZ_JAAGMB010000445.1"/>
</dbReference>
<dbReference type="Proteomes" id="UP000469545">
    <property type="component" value="Unassembled WGS sequence"/>
</dbReference>
<accession>A0A6N9USP4</accession>
<feature type="region of interest" description="Disordered" evidence="1">
    <location>
        <begin position="367"/>
        <end position="411"/>
    </location>
</feature>